<protein>
    <submittedName>
        <fullName evidence="1">U3 small nucleolar RNA-associated protein</fullName>
    </submittedName>
</protein>
<sequence>MDIHRCRFVPYSPQAINSLAFSHPPSTELQGRGEPTLRLAIGRANGDIEVWNPLKGVWFQETILRGGKDRSIEGLAWTLDPSEKSPDNKELPGKLRLFSIGYSSVVTEWDLEHGRPARHSSGNYGEIWCLAAQPRWKASKSKDGKPLPPAEGEFVGQHLAVGCADGAIVILSTAEGDLKYVRAMRPSTKRSRVLNITFQNRNTIVAGYADSSIRIFDIRNGKILRTATLGKGPNKAAKELLVWCVKCLPDGTIVSGDSAGEIRFWDAKNYSLIQRIQSHRADVLDIAVSADGGTVVTAGADQRTAVYKLKAPEKGAKTGRWVEVMHRRYHTHDVKALAVYETKDISVVVSGGLDTTPVVVPLRTHGKELHRKLPNLPQFPQLSSSPSSRLLMSWWDREVNIWRVSSSPTSQSGPPEPQQHRLVAKVLFQGDENLTSAVLSPNGRILVASSISEVKVFALSAKDEGINSSLQVNKVKISSEISNFGAKEISISPDCKWLCLVRPDNIVCIAKIDKDDEFPDRCRINPQIQKLRRISRSFPRGKLHHGTLGEYERTIRCVTFSGDSKILACGDLSGSIDVWILDTERRAKERTVKDTFCSESEDYSSSEEGDQPNDYGQYWVRSQLDSPIPRLKSAILLMAFRPQSLLAHQRLTNGTLSKNPAPHHSSSIEDRLLVLTSEHHISEFNVLQGKLTQWSRRNPKSYLPARFSIIQDRAQGILWDTNGEKERLWLYGSSWLWMFDLAQDFPTPPGLENEEKGAIASTTDPTKEEPPSPTKKRKRNGEGKKLEPNVGAGSRMPLWENNIGLGRKIRKVSGNDGSTAQWVSLDKRQTEYQDQQDDQYENDPSNATLARFRREGSVSAGQDHHDNASESASDEGEHTHGPSAVGANSGTSHSSQVAVAVVIQPQGSSAAGNTARTDSDSCVAEQQVLDIPSQPQAQCRQKGRRWWYTFKYRDILGIALLDQGTSGNHGGGLEVAVVERPIWDVALPDRYIRDYE</sequence>
<reference evidence="1" key="1">
    <citation type="journal article" date="2022" name="bioRxiv">
        <title>Population genetic analysis of Ophidiomyces ophidiicola, the causative agent of snake fungal disease, indicates recent introductions to the USA.</title>
        <authorList>
            <person name="Ladner J.T."/>
            <person name="Palmer J.M."/>
            <person name="Ettinger C.L."/>
            <person name="Stajich J.E."/>
            <person name="Farrell T.M."/>
            <person name="Glorioso B.M."/>
            <person name="Lawson B."/>
            <person name="Price S.J."/>
            <person name="Stengle A.G."/>
            <person name="Grear D.A."/>
            <person name="Lorch J.M."/>
        </authorList>
    </citation>
    <scope>NUCLEOTIDE SEQUENCE</scope>
    <source>
        <strain evidence="1">NWHC 24266-5</strain>
    </source>
</reference>
<dbReference type="EMBL" id="JALBCA010000006">
    <property type="protein sequence ID" value="KAI2392501.1"/>
    <property type="molecule type" value="Genomic_DNA"/>
</dbReference>
<gene>
    <name evidence="1" type="primary">UTP4</name>
    <name evidence="1" type="ORF">LOY88_000562</name>
</gene>
<name>A0ACB8V4A8_9EURO</name>
<comment type="caution">
    <text evidence="1">The sequence shown here is derived from an EMBL/GenBank/DDBJ whole genome shotgun (WGS) entry which is preliminary data.</text>
</comment>
<organism evidence="1">
    <name type="scientific">Ophidiomyces ophidiicola</name>
    <dbReference type="NCBI Taxonomy" id="1387563"/>
    <lineage>
        <taxon>Eukaryota</taxon>
        <taxon>Fungi</taxon>
        <taxon>Dikarya</taxon>
        <taxon>Ascomycota</taxon>
        <taxon>Pezizomycotina</taxon>
        <taxon>Eurotiomycetes</taxon>
        <taxon>Eurotiomycetidae</taxon>
        <taxon>Onygenales</taxon>
        <taxon>Onygenaceae</taxon>
        <taxon>Ophidiomyces</taxon>
    </lineage>
</organism>
<proteinExistence type="predicted"/>
<accession>A0ACB8V4A8</accession>
<evidence type="ECO:0000313" key="1">
    <source>
        <dbReference type="EMBL" id="KAI2392501.1"/>
    </source>
</evidence>